<comment type="caution">
    <text evidence="2">The sequence shown here is derived from an EMBL/GenBank/DDBJ whole genome shotgun (WGS) entry which is preliminary data.</text>
</comment>
<keyword evidence="1" id="KW-0732">Signal</keyword>
<organism evidence="2 3">
    <name type="scientific">Planococcus shixiaomingii</name>
    <dbReference type="NCBI Taxonomy" id="3058393"/>
    <lineage>
        <taxon>Bacteria</taxon>
        <taxon>Bacillati</taxon>
        <taxon>Bacillota</taxon>
        <taxon>Bacilli</taxon>
        <taxon>Bacillales</taxon>
        <taxon>Caryophanaceae</taxon>
        <taxon>Planococcus</taxon>
    </lineage>
</organism>
<dbReference type="PROSITE" id="PS51257">
    <property type="entry name" value="PROKAR_LIPOPROTEIN"/>
    <property type="match status" value="1"/>
</dbReference>
<protein>
    <recommendedName>
        <fullName evidence="4">Lipoprotein</fullName>
    </recommendedName>
</protein>
<feature type="signal peptide" evidence="1">
    <location>
        <begin position="1"/>
        <end position="22"/>
    </location>
</feature>
<dbReference type="EMBL" id="JAUJWV010000001">
    <property type="protein sequence ID" value="MDN7240322.1"/>
    <property type="molecule type" value="Genomic_DNA"/>
</dbReference>
<dbReference type="Proteomes" id="UP001172055">
    <property type="component" value="Unassembled WGS sequence"/>
</dbReference>
<dbReference type="RefSeq" id="WP_301722344.1">
    <property type="nucleotide sequence ID" value="NZ_JAUJWV010000001.1"/>
</dbReference>
<proteinExistence type="predicted"/>
<sequence>MTIKPLIAILSLAILLAGCGMSEDTKEEGDIIEEPANELETTDEELVSETDFSTAAPGEWLKAASGDFKLTSYGYNEDIGLDFSESPYIPVEAGPMGVTVKTMTVIDYRPGEGQKRVVFGGKDEVRIVSAFIAIDNYSDKEISFDPDEATLITNTGETVKPLKYWTWTIDGNFPAGASKAVDVAWALEDMDSELSSVRIVMEPPVSKESNKALSEPLEIEIEILPY</sequence>
<feature type="chain" id="PRO_5045293526" description="Lipoprotein" evidence="1">
    <location>
        <begin position="23"/>
        <end position="226"/>
    </location>
</feature>
<name>A0ABT8MXW8_9BACL</name>
<keyword evidence="3" id="KW-1185">Reference proteome</keyword>
<reference evidence="2 3" key="1">
    <citation type="submission" date="2023-06" db="EMBL/GenBank/DDBJ databases">
        <title>Novel species in genus Planococcus.</title>
        <authorList>
            <person name="Ning S."/>
        </authorList>
    </citation>
    <scope>NUCLEOTIDE SEQUENCE [LARGE SCALE GENOMIC DNA]</scope>
    <source>
        <strain evidence="2 3">N028</strain>
    </source>
</reference>
<evidence type="ECO:0000313" key="3">
    <source>
        <dbReference type="Proteomes" id="UP001172055"/>
    </source>
</evidence>
<accession>A0ABT8MXW8</accession>
<evidence type="ECO:0000256" key="1">
    <source>
        <dbReference type="SAM" id="SignalP"/>
    </source>
</evidence>
<evidence type="ECO:0008006" key="4">
    <source>
        <dbReference type="Google" id="ProtNLM"/>
    </source>
</evidence>
<evidence type="ECO:0000313" key="2">
    <source>
        <dbReference type="EMBL" id="MDN7240322.1"/>
    </source>
</evidence>
<gene>
    <name evidence="2" type="ORF">QWY14_00905</name>
</gene>